<evidence type="ECO:0000313" key="12">
    <source>
        <dbReference type="Proteomes" id="UP000822688"/>
    </source>
</evidence>
<sequence length="516" mass="57937">MSATPGDAATTSSSHDAFVAAKARSLDVDQSLPIRLYYRLASNLLKQASIYRDEKNVLDLYINLLRFTSLVTDTIPNHRDYHLYFQLKVEYGKKLNQILNELEELKPEVLKLIGLTTSDRQDAVLPKNSQNAANNSSLARPTYLRNQPNPNINIQKDYGLSSSSGRRDYLNRPSNSESPVFNPTYLDESTSPVSSSSPRAKGETPTRHSIPGYAGQTIRRSPVRPPKVQYPHSVETKPVELPSLQKALQAVKLSAGAPSVDSTLEASSSIWPKSETLFTTDPKIFSLRRQPSPPSVKASVHTLPMVEQSNTQLRPSQVADPRPGPPRGSNFHFPDTKRRKNLHISSRMLEEFLKLASINTQNNLETCGVLTGYLRKGVFNITTLIIPKQKSTPDTCETLNEEELFGIQEQRGLFQLGWIHTHPKQTCFMSSVDLHTHYSYQVMLPEAIAIVMAPTDMHRKIGIFRLSDPGGVQVLQNCTRRGFHQHEKPLEGGPIYEDSSHVYWVNNVKYDIIDLR</sequence>
<dbReference type="GO" id="GO:0046872">
    <property type="term" value="F:metal ion binding"/>
    <property type="evidence" value="ECO:0007669"/>
    <property type="project" value="UniProtKB-KW"/>
</dbReference>
<dbReference type="InterPro" id="IPR037518">
    <property type="entry name" value="MPN"/>
</dbReference>
<dbReference type="GO" id="GO:0140492">
    <property type="term" value="F:metal-dependent deubiquitinase activity"/>
    <property type="evidence" value="ECO:0007669"/>
    <property type="project" value="InterPro"/>
</dbReference>
<dbReference type="SUPFAM" id="SSF102712">
    <property type="entry name" value="JAB1/MPN domain"/>
    <property type="match status" value="1"/>
</dbReference>
<dbReference type="InterPro" id="IPR044098">
    <property type="entry name" value="STAMBP/STALP-like_MPN"/>
</dbReference>
<evidence type="ECO:0000256" key="5">
    <source>
        <dbReference type="ARBA" id="ARBA00022786"/>
    </source>
</evidence>
<feature type="domain" description="MPN" evidence="10">
    <location>
        <begin position="342"/>
        <end position="472"/>
    </location>
</feature>
<dbReference type="GO" id="GO:0070536">
    <property type="term" value="P:protein K63-linked deubiquitination"/>
    <property type="evidence" value="ECO:0007669"/>
    <property type="project" value="InterPro"/>
</dbReference>
<dbReference type="SMART" id="SM00232">
    <property type="entry name" value="JAB_MPN"/>
    <property type="match status" value="1"/>
</dbReference>
<dbReference type="EMBL" id="CM026424">
    <property type="protein sequence ID" value="KAG0579252.1"/>
    <property type="molecule type" value="Genomic_DNA"/>
</dbReference>
<dbReference type="InterPro" id="IPR015063">
    <property type="entry name" value="USP8_dimer"/>
</dbReference>
<evidence type="ECO:0000256" key="2">
    <source>
        <dbReference type="ARBA" id="ARBA00010981"/>
    </source>
</evidence>
<comment type="cofactor">
    <cofactor evidence="1">
        <name>Zn(2+)</name>
        <dbReference type="ChEBI" id="CHEBI:29105"/>
    </cofactor>
</comment>
<evidence type="ECO:0000259" key="10">
    <source>
        <dbReference type="PROSITE" id="PS50249"/>
    </source>
</evidence>
<protein>
    <recommendedName>
        <fullName evidence="10">MPN domain-containing protein</fullName>
    </recommendedName>
</protein>
<feature type="compositionally biased region" description="Polar residues" evidence="9">
    <location>
        <begin position="172"/>
        <end position="181"/>
    </location>
</feature>
<dbReference type="GO" id="GO:0061578">
    <property type="term" value="F:K63-linked deubiquitinase activity"/>
    <property type="evidence" value="ECO:0007669"/>
    <property type="project" value="InterPro"/>
</dbReference>
<feature type="compositionally biased region" description="Low complexity" evidence="9">
    <location>
        <begin position="189"/>
        <end position="198"/>
    </location>
</feature>
<comment type="similarity">
    <text evidence="2">Belongs to the peptidase M67C family.</text>
</comment>
<evidence type="ECO:0000256" key="4">
    <source>
        <dbReference type="ARBA" id="ARBA00022723"/>
    </source>
</evidence>
<feature type="region of interest" description="Disordered" evidence="9">
    <location>
        <begin position="124"/>
        <end position="230"/>
    </location>
</feature>
<dbReference type="CDD" id="cd08066">
    <property type="entry name" value="MPN_AMSH_like"/>
    <property type="match status" value="1"/>
</dbReference>
<gene>
    <name evidence="11" type="ORF">KC19_4G085600</name>
</gene>
<proteinExistence type="inferred from homology"/>
<feature type="region of interest" description="Disordered" evidence="9">
    <location>
        <begin position="307"/>
        <end position="337"/>
    </location>
</feature>
<keyword evidence="5" id="KW-0833">Ubl conjugation pathway</keyword>
<keyword evidence="3" id="KW-0645">Protease</keyword>
<dbReference type="GO" id="GO:0016020">
    <property type="term" value="C:membrane"/>
    <property type="evidence" value="ECO:0007669"/>
    <property type="project" value="TreeGrafter"/>
</dbReference>
<organism evidence="11 12">
    <name type="scientific">Ceratodon purpureus</name>
    <name type="common">Fire moss</name>
    <name type="synonym">Dicranum purpureum</name>
    <dbReference type="NCBI Taxonomy" id="3225"/>
    <lineage>
        <taxon>Eukaryota</taxon>
        <taxon>Viridiplantae</taxon>
        <taxon>Streptophyta</taxon>
        <taxon>Embryophyta</taxon>
        <taxon>Bryophyta</taxon>
        <taxon>Bryophytina</taxon>
        <taxon>Bryopsida</taxon>
        <taxon>Dicranidae</taxon>
        <taxon>Pseudoditrichales</taxon>
        <taxon>Ditrichaceae</taxon>
        <taxon>Ceratodon</taxon>
    </lineage>
</organism>
<evidence type="ECO:0000256" key="7">
    <source>
        <dbReference type="ARBA" id="ARBA00022833"/>
    </source>
</evidence>
<keyword evidence="4" id="KW-0479">Metal-binding</keyword>
<dbReference type="Gene3D" id="3.40.140.10">
    <property type="entry name" value="Cytidine Deaminase, domain 2"/>
    <property type="match status" value="1"/>
</dbReference>
<evidence type="ECO:0000256" key="1">
    <source>
        <dbReference type="ARBA" id="ARBA00001947"/>
    </source>
</evidence>
<dbReference type="GO" id="GO:0005768">
    <property type="term" value="C:endosome"/>
    <property type="evidence" value="ECO:0007669"/>
    <property type="project" value="TreeGrafter"/>
</dbReference>
<keyword evidence="12" id="KW-1185">Reference proteome</keyword>
<dbReference type="AlphaFoldDB" id="A0A8T0I6Z2"/>
<dbReference type="Proteomes" id="UP000822688">
    <property type="component" value="Chromosome 4"/>
</dbReference>
<feature type="compositionally biased region" description="Polar residues" evidence="9">
    <location>
        <begin position="144"/>
        <end position="164"/>
    </location>
</feature>
<reference evidence="11" key="1">
    <citation type="submission" date="2020-06" db="EMBL/GenBank/DDBJ databases">
        <title>WGS assembly of Ceratodon purpureus strain R40.</title>
        <authorList>
            <person name="Carey S.B."/>
            <person name="Jenkins J."/>
            <person name="Shu S."/>
            <person name="Lovell J.T."/>
            <person name="Sreedasyam A."/>
            <person name="Maumus F."/>
            <person name="Tiley G.P."/>
            <person name="Fernandez-Pozo N."/>
            <person name="Barry K."/>
            <person name="Chen C."/>
            <person name="Wang M."/>
            <person name="Lipzen A."/>
            <person name="Daum C."/>
            <person name="Saski C.A."/>
            <person name="Payton A.C."/>
            <person name="Mcbreen J.C."/>
            <person name="Conrad R.E."/>
            <person name="Kollar L.M."/>
            <person name="Olsson S."/>
            <person name="Huttunen S."/>
            <person name="Landis J.B."/>
            <person name="Wickett N.J."/>
            <person name="Johnson M.G."/>
            <person name="Rensing S.A."/>
            <person name="Grimwood J."/>
            <person name="Schmutz J."/>
            <person name="Mcdaniel S.F."/>
        </authorList>
    </citation>
    <scope>NUCLEOTIDE SEQUENCE</scope>
    <source>
        <strain evidence="11">R40</strain>
    </source>
</reference>
<dbReference type="Gene3D" id="1.20.58.80">
    <property type="entry name" value="Phosphotransferase system, lactose/cellobiose-type IIA subunit"/>
    <property type="match status" value="1"/>
</dbReference>
<keyword evidence="6" id="KW-0378">Hydrolase</keyword>
<dbReference type="Pfam" id="PF01398">
    <property type="entry name" value="JAB"/>
    <property type="match status" value="1"/>
</dbReference>
<evidence type="ECO:0000256" key="6">
    <source>
        <dbReference type="ARBA" id="ARBA00022801"/>
    </source>
</evidence>
<feature type="compositionally biased region" description="Low complexity" evidence="9">
    <location>
        <begin position="128"/>
        <end position="139"/>
    </location>
</feature>
<evidence type="ECO:0000256" key="3">
    <source>
        <dbReference type="ARBA" id="ARBA00022670"/>
    </source>
</evidence>
<dbReference type="OrthoDB" id="3640at2759"/>
<dbReference type="GO" id="GO:0006508">
    <property type="term" value="P:proteolysis"/>
    <property type="evidence" value="ECO:0007669"/>
    <property type="project" value="UniProtKB-KW"/>
</dbReference>
<accession>A0A8T0I6Z2</accession>
<dbReference type="PANTHER" id="PTHR12947:SF13">
    <property type="entry name" value="FI19924P1"/>
    <property type="match status" value="1"/>
</dbReference>
<comment type="caution">
    <text evidence="11">The sequence shown here is derived from an EMBL/GenBank/DDBJ whole genome shotgun (WGS) entry which is preliminary data.</text>
</comment>
<keyword evidence="7" id="KW-0862">Zinc</keyword>
<dbReference type="InterPro" id="IPR000555">
    <property type="entry name" value="JAMM/MPN+_dom"/>
</dbReference>
<keyword evidence="8" id="KW-0482">Metalloprotease</keyword>
<evidence type="ECO:0000256" key="8">
    <source>
        <dbReference type="ARBA" id="ARBA00023049"/>
    </source>
</evidence>
<dbReference type="PROSITE" id="PS50249">
    <property type="entry name" value="MPN"/>
    <property type="match status" value="1"/>
</dbReference>
<name>A0A8T0I6Z2_CERPU</name>
<evidence type="ECO:0000256" key="9">
    <source>
        <dbReference type="SAM" id="MobiDB-lite"/>
    </source>
</evidence>
<dbReference type="PANTHER" id="PTHR12947">
    <property type="entry name" value="AMSH-LIKE PROTEASE"/>
    <property type="match status" value="1"/>
</dbReference>
<dbReference type="Pfam" id="PF08969">
    <property type="entry name" value="USP8_dimer"/>
    <property type="match status" value="1"/>
</dbReference>
<evidence type="ECO:0000313" key="11">
    <source>
        <dbReference type="EMBL" id="KAG0579252.1"/>
    </source>
</evidence>